<reference evidence="1" key="1">
    <citation type="submission" date="2018-05" db="EMBL/GenBank/DDBJ databases">
        <authorList>
            <person name="Lanie J.A."/>
            <person name="Ng W.-L."/>
            <person name="Kazmierczak K.M."/>
            <person name="Andrzejewski T.M."/>
            <person name="Davidsen T.M."/>
            <person name="Wayne K.J."/>
            <person name="Tettelin H."/>
            <person name="Glass J.I."/>
            <person name="Rusch D."/>
            <person name="Podicherti R."/>
            <person name="Tsui H.-C.T."/>
            <person name="Winkler M.E."/>
        </authorList>
    </citation>
    <scope>NUCLEOTIDE SEQUENCE</scope>
</reference>
<feature type="non-terminal residue" evidence="1">
    <location>
        <position position="57"/>
    </location>
</feature>
<name>A0A382ZHS9_9ZZZZ</name>
<dbReference type="AlphaFoldDB" id="A0A382ZHS9"/>
<feature type="non-terminal residue" evidence="1">
    <location>
        <position position="1"/>
    </location>
</feature>
<protein>
    <submittedName>
        <fullName evidence="1">Uncharacterized protein</fullName>
    </submittedName>
</protein>
<organism evidence="1">
    <name type="scientific">marine metagenome</name>
    <dbReference type="NCBI Taxonomy" id="408172"/>
    <lineage>
        <taxon>unclassified sequences</taxon>
        <taxon>metagenomes</taxon>
        <taxon>ecological metagenomes</taxon>
    </lineage>
</organism>
<sequence>VLVVTEVLSIDSEKVTEIFSLTETELWLSVGEVEETVGAVVSTIKVFTLNAVLGFPA</sequence>
<accession>A0A382ZHS9</accession>
<gene>
    <name evidence="1" type="ORF">METZ01_LOCUS447961</name>
</gene>
<dbReference type="EMBL" id="UINC01184066">
    <property type="protein sequence ID" value="SVD95107.1"/>
    <property type="molecule type" value="Genomic_DNA"/>
</dbReference>
<evidence type="ECO:0000313" key="1">
    <source>
        <dbReference type="EMBL" id="SVD95107.1"/>
    </source>
</evidence>
<proteinExistence type="predicted"/>